<dbReference type="Proteomes" id="UP001231189">
    <property type="component" value="Unassembled WGS sequence"/>
</dbReference>
<evidence type="ECO:0000256" key="1">
    <source>
        <dbReference type="SAM" id="Phobius"/>
    </source>
</evidence>
<sequence length="442" mass="48330">MRDLRLWGVISGEVICPSCPTAPTAPIPPTPVALAPDATQEVKDAAKSSDDTALAEYDRKVQEYSVVATYRLDLIDYTRWIDEDARLSVLTSSIWSSAYLSSCRGSARSLSLVVPSCLLVVVFRSLEYVELCAEETHLRGAGLLEVPSVLAARGPPVPSARGPPVPSAWLRSRSPIFLLLRSRAESASAASWYDTSSSSCSYVASLATMSLARRRDPVTSAYHARSGGSSGSSVTVRSGHYPWSSWSARATGLPRRVLVRAGSFGTATTIFYTVSEYISQHLRGVLAEQGTLAQFSCPDAHAQNGVAKPLFVHTSPRERTLLLLYVDDMIITGDDPEYIAFVKAHLRDQFLMTDLGTLRYFLGIEVSSTSDGFSISQEKYIQDLLARAALGDERTVETPMELNVKFLLMVILFLIRHVIAILLGVLFILLSLVLISLILFIF</sequence>
<organism evidence="3 4">
    <name type="scientific">Lolium multiflorum</name>
    <name type="common">Italian ryegrass</name>
    <name type="synonym">Lolium perenne subsp. multiflorum</name>
    <dbReference type="NCBI Taxonomy" id="4521"/>
    <lineage>
        <taxon>Eukaryota</taxon>
        <taxon>Viridiplantae</taxon>
        <taxon>Streptophyta</taxon>
        <taxon>Embryophyta</taxon>
        <taxon>Tracheophyta</taxon>
        <taxon>Spermatophyta</taxon>
        <taxon>Magnoliopsida</taxon>
        <taxon>Liliopsida</taxon>
        <taxon>Poales</taxon>
        <taxon>Poaceae</taxon>
        <taxon>BOP clade</taxon>
        <taxon>Pooideae</taxon>
        <taxon>Poodae</taxon>
        <taxon>Poeae</taxon>
        <taxon>Poeae Chloroplast Group 2 (Poeae type)</taxon>
        <taxon>Loliodinae</taxon>
        <taxon>Loliinae</taxon>
        <taxon>Lolium</taxon>
    </lineage>
</organism>
<comment type="caution">
    <text evidence="3">The sequence shown here is derived from an EMBL/GenBank/DDBJ whole genome shotgun (WGS) entry which is preliminary data.</text>
</comment>
<keyword evidence="1" id="KW-0472">Membrane</keyword>
<evidence type="ECO:0000313" key="3">
    <source>
        <dbReference type="EMBL" id="KAK1686771.1"/>
    </source>
</evidence>
<dbReference type="Pfam" id="PF07727">
    <property type="entry name" value="RVT_2"/>
    <property type="match status" value="1"/>
</dbReference>
<keyword evidence="1" id="KW-1133">Transmembrane helix</keyword>
<protein>
    <recommendedName>
        <fullName evidence="2">Reverse transcriptase Ty1/copia-type domain-containing protein</fullName>
    </recommendedName>
</protein>
<name>A0AAD8TSA0_LOLMU</name>
<feature type="domain" description="Reverse transcriptase Ty1/copia-type" evidence="2">
    <location>
        <begin position="303"/>
        <end position="401"/>
    </location>
</feature>
<keyword evidence="4" id="KW-1185">Reference proteome</keyword>
<evidence type="ECO:0000313" key="4">
    <source>
        <dbReference type="Proteomes" id="UP001231189"/>
    </source>
</evidence>
<reference evidence="3" key="1">
    <citation type="submission" date="2023-07" db="EMBL/GenBank/DDBJ databases">
        <title>A chromosome-level genome assembly of Lolium multiflorum.</title>
        <authorList>
            <person name="Chen Y."/>
            <person name="Copetti D."/>
            <person name="Kolliker R."/>
            <person name="Studer B."/>
        </authorList>
    </citation>
    <scope>NUCLEOTIDE SEQUENCE</scope>
    <source>
        <strain evidence="3">02402/16</strain>
        <tissue evidence="3">Leaf</tissue>
    </source>
</reference>
<evidence type="ECO:0000259" key="2">
    <source>
        <dbReference type="Pfam" id="PF07727"/>
    </source>
</evidence>
<keyword evidence="1" id="KW-0812">Transmembrane</keyword>
<dbReference type="EMBL" id="JAUUTY010000002">
    <property type="protein sequence ID" value="KAK1686771.1"/>
    <property type="molecule type" value="Genomic_DNA"/>
</dbReference>
<feature type="transmembrane region" description="Helical" evidence="1">
    <location>
        <begin position="406"/>
        <end position="439"/>
    </location>
</feature>
<gene>
    <name evidence="3" type="ORF">QYE76_047619</name>
</gene>
<proteinExistence type="predicted"/>
<dbReference type="InterPro" id="IPR013103">
    <property type="entry name" value="RVT_2"/>
</dbReference>
<dbReference type="InterPro" id="IPR043502">
    <property type="entry name" value="DNA/RNA_pol_sf"/>
</dbReference>
<accession>A0AAD8TSA0</accession>
<dbReference type="SUPFAM" id="SSF56672">
    <property type="entry name" value="DNA/RNA polymerases"/>
    <property type="match status" value="1"/>
</dbReference>
<dbReference type="AlphaFoldDB" id="A0AAD8TSA0"/>